<comment type="caution">
    <text evidence="9">The sequence shown here is derived from an EMBL/GenBank/DDBJ whole genome shotgun (WGS) entry which is preliminary data.</text>
</comment>
<dbReference type="SUPFAM" id="SSF161098">
    <property type="entry name" value="MetI-like"/>
    <property type="match status" value="1"/>
</dbReference>
<keyword evidence="2 7" id="KW-0813">Transport</keyword>
<evidence type="ECO:0000256" key="3">
    <source>
        <dbReference type="ARBA" id="ARBA00022475"/>
    </source>
</evidence>
<dbReference type="InterPro" id="IPR035906">
    <property type="entry name" value="MetI-like_sf"/>
</dbReference>
<evidence type="ECO:0000256" key="4">
    <source>
        <dbReference type="ARBA" id="ARBA00022692"/>
    </source>
</evidence>
<dbReference type="RefSeq" id="WP_209751611.1">
    <property type="nucleotide sequence ID" value="NZ_JBHSMH010000080.1"/>
</dbReference>
<feature type="transmembrane region" description="Helical" evidence="7">
    <location>
        <begin position="20"/>
        <end position="43"/>
    </location>
</feature>
<proteinExistence type="inferred from homology"/>
<dbReference type="CDD" id="cd06261">
    <property type="entry name" value="TM_PBP2"/>
    <property type="match status" value="1"/>
</dbReference>
<dbReference type="NCBIfam" id="TIGR01726">
    <property type="entry name" value="HEQRo_perm_3TM"/>
    <property type="match status" value="1"/>
</dbReference>
<evidence type="ECO:0000259" key="8">
    <source>
        <dbReference type="PROSITE" id="PS50928"/>
    </source>
</evidence>
<evidence type="ECO:0000313" key="10">
    <source>
        <dbReference type="Proteomes" id="UP001596105"/>
    </source>
</evidence>
<feature type="domain" description="ABC transmembrane type-1" evidence="8">
    <location>
        <begin position="19"/>
        <end position="208"/>
    </location>
</feature>
<comment type="subcellular location">
    <subcellularLocation>
        <location evidence="1 7">Cell membrane</location>
        <topology evidence="1 7">Multi-pass membrane protein</topology>
    </subcellularLocation>
</comment>
<name>A0ABW0LYV5_9BACL</name>
<keyword evidence="10" id="KW-1185">Reference proteome</keyword>
<evidence type="ECO:0000256" key="1">
    <source>
        <dbReference type="ARBA" id="ARBA00004651"/>
    </source>
</evidence>
<dbReference type="PANTHER" id="PTHR30614">
    <property type="entry name" value="MEMBRANE COMPONENT OF AMINO ACID ABC TRANSPORTER"/>
    <property type="match status" value="1"/>
</dbReference>
<reference evidence="10" key="1">
    <citation type="journal article" date="2019" name="Int. J. Syst. Evol. Microbiol.">
        <title>The Global Catalogue of Microorganisms (GCM) 10K type strain sequencing project: providing services to taxonomists for standard genome sequencing and annotation.</title>
        <authorList>
            <consortium name="The Broad Institute Genomics Platform"/>
            <consortium name="The Broad Institute Genome Sequencing Center for Infectious Disease"/>
            <person name="Wu L."/>
            <person name="Ma J."/>
        </authorList>
    </citation>
    <scope>NUCLEOTIDE SEQUENCE [LARGE SCALE GENOMIC DNA]</scope>
    <source>
        <strain evidence="10">CCUG 57113</strain>
    </source>
</reference>
<gene>
    <name evidence="9" type="ORF">ACFPPD_19685</name>
</gene>
<dbReference type="PROSITE" id="PS50928">
    <property type="entry name" value="ABC_TM1"/>
    <property type="match status" value="1"/>
</dbReference>
<dbReference type="EMBL" id="JBHSMH010000080">
    <property type="protein sequence ID" value="MFC5470913.1"/>
    <property type="molecule type" value="Genomic_DNA"/>
</dbReference>
<evidence type="ECO:0000256" key="6">
    <source>
        <dbReference type="ARBA" id="ARBA00023136"/>
    </source>
</evidence>
<evidence type="ECO:0000256" key="7">
    <source>
        <dbReference type="RuleBase" id="RU363032"/>
    </source>
</evidence>
<feature type="transmembrane region" description="Helical" evidence="7">
    <location>
        <begin position="189"/>
        <end position="208"/>
    </location>
</feature>
<dbReference type="InterPro" id="IPR043429">
    <property type="entry name" value="ArtM/GltK/GlnP/TcyL/YhdX-like"/>
</dbReference>
<organism evidence="9 10">
    <name type="scientific">Cohnella suwonensis</name>
    <dbReference type="NCBI Taxonomy" id="696072"/>
    <lineage>
        <taxon>Bacteria</taxon>
        <taxon>Bacillati</taxon>
        <taxon>Bacillota</taxon>
        <taxon>Bacilli</taxon>
        <taxon>Bacillales</taxon>
        <taxon>Paenibacillaceae</taxon>
        <taxon>Cohnella</taxon>
    </lineage>
</organism>
<evidence type="ECO:0000256" key="5">
    <source>
        <dbReference type="ARBA" id="ARBA00022989"/>
    </source>
</evidence>
<dbReference type="InterPro" id="IPR000515">
    <property type="entry name" value="MetI-like"/>
</dbReference>
<dbReference type="PANTHER" id="PTHR30614:SF46">
    <property type="entry name" value="ABC TRANSPORTER MEMBRANE SPANNING PERMEASE-GLUTAMINE TRANSPORT"/>
    <property type="match status" value="1"/>
</dbReference>
<accession>A0ABW0LYV5</accession>
<keyword evidence="5 7" id="KW-1133">Transmembrane helix</keyword>
<dbReference type="InterPro" id="IPR010065">
    <property type="entry name" value="AA_ABC_transptr_permease_3TM"/>
</dbReference>
<feature type="transmembrane region" description="Helical" evidence="7">
    <location>
        <begin position="55"/>
        <end position="78"/>
    </location>
</feature>
<keyword evidence="3" id="KW-1003">Cell membrane</keyword>
<dbReference type="Gene3D" id="1.10.3720.10">
    <property type="entry name" value="MetI-like"/>
    <property type="match status" value="1"/>
</dbReference>
<evidence type="ECO:0000256" key="2">
    <source>
        <dbReference type="ARBA" id="ARBA00022448"/>
    </source>
</evidence>
<evidence type="ECO:0000313" key="9">
    <source>
        <dbReference type="EMBL" id="MFC5470913.1"/>
    </source>
</evidence>
<dbReference type="Proteomes" id="UP001596105">
    <property type="component" value="Unassembled WGS sequence"/>
</dbReference>
<dbReference type="Pfam" id="PF00528">
    <property type="entry name" value="BPD_transp_1"/>
    <property type="match status" value="1"/>
</dbReference>
<keyword evidence="4 7" id="KW-0812">Transmembrane</keyword>
<keyword evidence="6 7" id="KW-0472">Membrane</keyword>
<sequence length="217" mass="23913">MTSSMQVIMDAMPMLLQGVLITLKLAFISLCIAFVIGLIAGLMNTSNSKILRGAATFYVDLIRGTPLLVQIFFIYLGLPAFLDIRISPEIGGIAAISLNAGAYIAEVVRGGINSIDKGQVEASRSLGLSRFMTMRLVVLPQALRRMTPAFVNQFIISLKDTSLLSVIGIRELTQNGEIIISSNFRSFEIWGAVGALYFVIIYILTRVFRLLERRFSK</sequence>
<comment type="similarity">
    <text evidence="7">Belongs to the binding-protein-dependent transport system permease family.</text>
</comment>
<protein>
    <submittedName>
        <fullName evidence="9">Amino acid ABC transporter permease</fullName>
    </submittedName>
</protein>